<dbReference type="PANTHER" id="PTHR19136">
    <property type="entry name" value="MOLYBDENUM COFACTOR GUANYLYLTRANSFERASE"/>
    <property type="match status" value="1"/>
</dbReference>
<evidence type="ECO:0000256" key="5">
    <source>
        <dbReference type="ARBA" id="ARBA00022842"/>
    </source>
</evidence>
<evidence type="ECO:0000259" key="8">
    <source>
        <dbReference type="Pfam" id="PF12804"/>
    </source>
</evidence>
<dbReference type="NCBIfam" id="NF001855">
    <property type="entry name" value="PRK00576.1"/>
    <property type="match status" value="1"/>
</dbReference>
<dbReference type="GO" id="GO:0005525">
    <property type="term" value="F:GTP binding"/>
    <property type="evidence" value="ECO:0007669"/>
    <property type="project" value="UniProtKB-KW"/>
</dbReference>
<comment type="caution">
    <text evidence="9">The sequence shown here is derived from an EMBL/GenBank/DDBJ whole genome shotgun (WGS) entry which is preliminary data.</text>
</comment>
<gene>
    <name evidence="9" type="ORF">B8W67_15095</name>
</gene>
<evidence type="ECO:0000256" key="6">
    <source>
        <dbReference type="ARBA" id="ARBA00023134"/>
    </source>
</evidence>
<sequence>MGVDKATLPAPAGAATMVEQTVATVGSRCRPLFVVAAPGQPLPDLGAQILRDREPGLGPLAATAAGLQAAHAAGADWAFVAAVDLPLLTAEFLDRLIGATAAHHGEVVLPWDGRAHYLAALYRTALGERAAALVAAGHRSMRSLVEAADTHRVAVTAPGETGGLPELTNVNSPADLQALSARQANRAN</sequence>
<keyword evidence="7" id="KW-0501">Molybdenum cofactor biosynthesis</keyword>
<dbReference type="Pfam" id="PF12804">
    <property type="entry name" value="NTP_transf_3"/>
    <property type="match status" value="1"/>
</dbReference>
<feature type="domain" description="MobA-like NTP transferase" evidence="8">
    <location>
        <begin position="1"/>
        <end position="148"/>
    </location>
</feature>
<keyword evidence="1" id="KW-0963">Cytoplasm</keyword>
<keyword evidence="10" id="KW-1185">Reference proteome</keyword>
<keyword evidence="2" id="KW-0808">Transferase</keyword>
<evidence type="ECO:0000256" key="2">
    <source>
        <dbReference type="ARBA" id="ARBA00022679"/>
    </source>
</evidence>
<keyword evidence="9" id="KW-0548">Nucleotidyltransferase</keyword>
<dbReference type="GO" id="GO:0016779">
    <property type="term" value="F:nucleotidyltransferase activity"/>
    <property type="evidence" value="ECO:0007669"/>
    <property type="project" value="UniProtKB-KW"/>
</dbReference>
<dbReference type="GO" id="GO:0046872">
    <property type="term" value="F:metal ion binding"/>
    <property type="evidence" value="ECO:0007669"/>
    <property type="project" value="UniProtKB-KW"/>
</dbReference>
<dbReference type="SUPFAM" id="SSF53448">
    <property type="entry name" value="Nucleotide-diphospho-sugar transferases"/>
    <property type="match status" value="1"/>
</dbReference>
<protein>
    <submittedName>
        <fullName evidence="9">Molybdenum cofactor guanylyltransferase</fullName>
    </submittedName>
</protein>
<dbReference type="InterPro" id="IPR025877">
    <property type="entry name" value="MobA-like_NTP_Trfase"/>
</dbReference>
<organism evidence="9 10">
    <name type="scientific">Mycolicibacillus koreensis</name>
    <dbReference type="NCBI Taxonomy" id="1069220"/>
    <lineage>
        <taxon>Bacteria</taxon>
        <taxon>Bacillati</taxon>
        <taxon>Actinomycetota</taxon>
        <taxon>Actinomycetes</taxon>
        <taxon>Mycobacteriales</taxon>
        <taxon>Mycobacteriaceae</taxon>
        <taxon>Mycolicibacillus</taxon>
    </lineage>
</organism>
<evidence type="ECO:0000256" key="7">
    <source>
        <dbReference type="ARBA" id="ARBA00023150"/>
    </source>
</evidence>
<dbReference type="AlphaFoldDB" id="A0AA91PCJ0"/>
<dbReference type="Gene3D" id="3.90.550.10">
    <property type="entry name" value="Spore Coat Polysaccharide Biosynthesis Protein SpsA, Chain A"/>
    <property type="match status" value="1"/>
</dbReference>
<dbReference type="InterPro" id="IPR029044">
    <property type="entry name" value="Nucleotide-diphossugar_trans"/>
</dbReference>
<name>A0AA91PCJ0_9MYCO</name>
<dbReference type="CDD" id="cd02503">
    <property type="entry name" value="MobA"/>
    <property type="match status" value="1"/>
</dbReference>
<dbReference type="InterPro" id="IPR013482">
    <property type="entry name" value="Molybde_CF_guanTrfase"/>
</dbReference>
<proteinExistence type="predicted"/>
<accession>A0AA91PCJ0</accession>
<keyword evidence="3" id="KW-0479">Metal-binding</keyword>
<evidence type="ECO:0000313" key="10">
    <source>
        <dbReference type="Proteomes" id="UP000193577"/>
    </source>
</evidence>
<dbReference type="PANTHER" id="PTHR19136:SF81">
    <property type="entry name" value="MOLYBDENUM COFACTOR GUANYLYLTRANSFERASE"/>
    <property type="match status" value="1"/>
</dbReference>
<evidence type="ECO:0000256" key="1">
    <source>
        <dbReference type="ARBA" id="ARBA00022490"/>
    </source>
</evidence>
<keyword evidence="5" id="KW-0460">Magnesium</keyword>
<keyword evidence="6" id="KW-0342">GTP-binding</keyword>
<keyword evidence="4" id="KW-0547">Nucleotide-binding</keyword>
<evidence type="ECO:0000256" key="3">
    <source>
        <dbReference type="ARBA" id="ARBA00022723"/>
    </source>
</evidence>
<evidence type="ECO:0000256" key="4">
    <source>
        <dbReference type="ARBA" id="ARBA00022741"/>
    </source>
</evidence>
<dbReference type="GO" id="GO:0006777">
    <property type="term" value="P:Mo-molybdopterin cofactor biosynthetic process"/>
    <property type="evidence" value="ECO:0007669"/>
    <property type="project" value="UniProtKB-KW"/>
</dbReference>
<dbReference type="EMBL" id="NCXO01000037">
    <property type="protein sequence ID" value="OSC32201.1"/>
    <property type="molecule type" value="Genomic_DNA"/>
</dbReference>
<reference evidence="9 10" key="1">
    <citation type="submission" date="2017-04" db="EMBL/GenBank/DDBJ databases">
        <title>The new phylogeny of genus Mycobacterium.</title>
        <authorList>
            <person name="Tortoli E."/>
            <person name="Trovato A."/>
            <person name="Cirillo D.M."/>
        </authorList>
    </citation>
    <scope>NUCLEOTIDE SEQUENCE [LARGE SCALE GENOMIC DNA]</scope>
    <source>
        <strain evidence="9 10">KCTC 19819</strain>
    </source>
</reference>
<evidence type="ECO:0000313" key="9">
    <source>
        <dbReference type="EMBL" id="OSC32201.1"/>
    </source>
</evidence>
<dbReference type="Proteomes" id="UP000193577">
    <property type="component" value="Unassembled WGS sequence"/>
</dbReference>